<keyword evidence="2" id="KW-1185">Reference proteome</keyword>
<name>A0A0K0XSF3_9GAMM</name>
<reference evidence="1 2" key="1">
    <citation type="submission" date="2015-07" db="EMBL/GenBank/DDBJ databases">
        <authorList>
            <person name="Noorani M."/>
        </authorList>
    </citation>
    <scope>NUCLEOTIDE SEQUENCE [LARGE SCALE GENOMIC DNA]</scope>
    <source>
        <strain evidence="1 2">KCTC 42284</strain>
    </source>
</reference>
<evidence type="ECO:0000313" key="2">
    <source>
        <dbReference type="Proteomes" id="UP000066624"/>
    </source>
</evidence>
<protein>
    <submittedName>
        <fullName evidence="1">Uncharacterized protein</fullName>
    </submittedName>
</protein>
<dbReference type="OrthoDB" id="6717714at2"/>
<dbReference type="InterPro" id="IPR011723">
    <property type="entry name" value="Znf/thioredoxin_put"/>
</dbReference>
<accession>A0A0K0XSF3</accession>
<dbReference type="Pfam" id="PF11906">
    <property type="entry name" value="DUF3426"/>
    <property type="match status" value="1"/>
</dbReference>
<dbReference type="EMBL" id="CP012154">
    <property type="protein sequence ID" value="AKS40552.1"/>
    <property type="molecule type" value="Genomic_DNA"/>
</dbReference>
<evidence type="ECO:0000313" key="1">
    <source>
        <dbReference type="EMBL" id="AKS40552.1"/>
    </source>
</evidence>
<dbReference type="KEGG" id="wma:WM2015_163"/>
<dbReference type="Proteomes" id="UP000066624">
    <property type="component" value="Chromosome"/>
</dbReference>
<dbReference type="STRING" id="1579979.WM2015_163"/>
<gene>
    <name evidence="1" type="ORF">WM2015_163</name>
</gene>
<proteinExistence type="predicted"/>
<sequence length="249" mass="26961">MFTRCPGCQSVYALDAQRLAEAAGMVRCGHCGKTFNSLSSLFNEHPRADDSPLTGAGMPPMLDYRAIVQPELPGVSLFEEETVEQEPGPTLNLPETAAGPRPASPAWAVASLALGLALILQLALQWRAPDSALAGLFGREAGPVTPAEVGQAIQIISRDMHRHPTLDDAVIVSATLRNTSDERLDWPVLEVRLYDPSQQILGVRRLMPADYLQNAANVDIGMPTELLVPVILEFVVGTTLPSGFDFRFY</sequence>
<dbReference type="RefSeq" id="WP_049724258.1">
    <property type="nucleotide sequence ID" value="NZ_CP012154.1"/>
</dbReference>
<dbReference type="AlphaFoldDB" id="A0A0K0XSF3"/>
<organism evidence="1 2">
    <name type="scientific">Wenzhouxiangella marina</name>
    <dbReference type="NCBI Taxonomy" id="1579979"/>
    <lineage>
        <taxon>Bacteria</taxon>
        <taxon>Pseudomonadati</taxon>
        <taxon>Pseudomonadota</taxon>
        <taxon>Gammaproteobacteria</taxon>
        <taxon>Chromatiales</taxon>
        <taxon>Wenzhouxiangellaceae</taxon>
        <taxon>Wenzhouxiangella</taxon>
    </lineage>
</organism>
<dbReference type="Pfam" id="PF13717">
    <property type="entry name" value="Zn_ribbon_4"/>
    <property type="match status" value="1"/>
</dbReference>
<dbReference type="InterPro" id="IPR021834">
    <property type="entry name" value="DUF3426"/>
</dbReference>
<dbReference type="NCBIfam" id="TIGR02098">
    <property type="entry name" value="MJ0042_CXXC"/>
    <property type="match status" value="1"/>
</dbReference>